<protein>
    <recommendedName>
        <fullName evidence="3">Thioredoxin family protein</fullName>
    </recommendedName>
</protein>
<proteinExistence type="predicted"/>
<keyword evidence="2" id="KW-1185">Reference proteome</keyword>
<dbReference type="Proteomes" id="UP000261828">
    <property type="component" value="Unassembled WGS sequence"/>
</dbReference>
<dbReference type="AlphaFoldDB" id="A0A371JU76"/>
<gene>
    <name evidence="1" type="ORF">DX873_04205</name>
</gene>
<comment type="caution">
    <text evidence="1">The sequence shown here is derived from an EMBL/GenBank/DDBJ whole genome shotgun (WGS) entry which is preliminary data.</text>
</comment>
<evidence type="ECO:0000313" key="1">
    <source>
        <dbReference type="EMBL" id="RDY61371.1"/>
    </source>
</evidence>
<accession>A0A371JU76</accession>
<organism evidence="1 2">
    <name type="scientific">Flagellimonas nanhaiensis</name>
    <dbReference type="NCBI Taxonomy" id="2292706"/>
    <lineage>
        <taxon>Bacteria</taxon>
        <taxon>Pseudomonadati</taxon>
        <taxon>Bacteroidota</taxon>
        <taxon>Flavobacteriia</taxon>
        <taxon>Flavobacteriales</taxon>
        <taxon>Flavobacteriaceae</taxon>
        <taxon>Flagellimonas</taxon>
    </lineage>
</organism>
<evidence type="ECO:0008006" key="3">
    <source>
        <dbReference type="Google" id="ProtNLM"/>
    </source>
</evidence>
<sequence>MTFRRFYRYLLVFFIVISFSFASREVVDSSYKLVLFEGSDWCVNCIRFDKTVLKNTYFIEFMESQNIAVERVDFPQRKKLTPEIQAHNASMAEKYDFQGIFPTILLVKPIGNEVISLEYHDQGALEFIKQIKTNIAVE</sequence>
<dbReference type="Gene3D" id="3.40.30.10">
    <property type="entry name" value="Glutaredoxin"/>
    <property type="match status" value="1"/>
</dbReference>
<dbReference type="EMBL" id="QTJX01000001">
    <property type="protein sequence ID" value="RDY61371.1"/>
    <property type="molecule type" value="Genomic_DNA"/>
</dbReference>
<evidence type="ECO:0000313" key="2">
    <source>
        <dbReference type="Proteomes" id="UP000261828"/>
    </source>
</evidence>
<reference evidence="1 2" key="1">
    <citation type="submission" date="2018-08" db="EMBL/GenBank/DDBJ databases">
        <title>Muricauda nanhaiensis sp. nov., isolated from seawater of the South China Sea.</title>
        <authorList>
            <person name="Dang Y."/>
        </authorList>
    </citation>
    <scope>NUCLEOTIDE SEQUENCE [LARGE SCALE GENOMIC DNA]</scope>
    <source>
        <strain evidence="1 2">SM1704</strain>
    </source>
</reference>
<dbReference type="RefSeq" id="WP_116183253.1">
    <property type="nucleotide sequence ID" value="NZ_QTJX01000001.1"/>
</dbReference>
<dbReference type="OrthoDB" id="981626at2"/>
<name>A0A371JU76_9FLAO</name>
<dbReference type="SUPFAM" id="SSF52833">
    <property type="entry name" value="Thioredoxin-like"/>
    <property type="match status" value="1"/>
</dbReference>
<dbReference type="InterPro" id="IPR036249">
    <property type="entry name" value="Thioredoxin-like_sf"/>
</dbReference>